<dbReference type="EMBL" id="BMLS01000003">
    <property type="protein sequence ID" value="GGO69382.1"/>
    <property type="molecule type" value="Genomic_DNA"/>
</dbReference>
<evidence type="ECO:0000256" key="7">
    <source>
        <dbReference type="ARBA" id="ARBA00022795"/>
    </source>
</evidence>
<dbReference type="SUPFAM" id="SSF160544">
    <property type="entry name" value="EscU C-terminal domain-like"/>
    <property type="match status" value="1"/>
</dbReference>
<reference evidence="15" key="1">
    <citation type="journal article" date="2014" name="Int. J. Syst. Evol. Microbiol.">
        <title>Complete genome sequence of Corynebacterium casei LMG S-19264T (=DSM 44701T), isolated from a smear-ripened cheese.</title>
        <authorList>
            <consortium name="US DOE Joint Genome Institute (JGI-PGF)"/>
            <person name="Walter F."/>
            <person name="Albersmeier A."/>
            <person name="Kalinowski J."/>
            <person name="Ruckert C."/>
        </authorList>
    </citation>
    <scope>NUCLEOTIDE SEQUENCE</scope>
    <source>
        <strain evidence="15">CGMCC 1.7086</strain>
    </source>
</reference>
<feature type="transmembrane region" description="Helical" evidence="13">
    <location>
        <begin position="188"/>
        <end position="211"/>
    </location>
</feature>
<dbReference type="PANTHER" id="PTHR30531:SF12">
    <property type="entry name" value="FLAGELLAR BIOSYNTHETIC PROTEIN FLHB"/>
    <property type="match status" value="1"/>
</dbReference>
<dbReference type="Proteomes" id="UP000606935">
    <property type="component" value="Unassembled WGS sequence"/>
</dbReference>
<dbReference type="InterPro" id="IPR029025">
    <property type="entry name" value="T3SS_substrate_exporter_C"/>
</dbReference>
<evidence type="ECO:0000313" key="16">
    <source>
        <dbReference type="Proteomes" id="UP000606935"/>
    </source>
</evidence>
<dbReference type="Pfam" id="PF01312">
    <property type="entry name" value="Bac_export_2"/>
    <property type="match status" value="1"/>
</dbReference>
<keyword evidence="4 13" id="KW-0813">Transport</keyword>
<dbReference type="Gene3D" id="6.10.250.2080">
    <property type="match status" value="1"/>
</dbReference>
<evidence type="ECO:0000313" key="15">
    <source>
        <dbReference type="EMBL" id="GGO69382.1"/>
    </source>
</evidence>
<evidence type="ECO:0000256" key="10">
    <source>
        <dbReference type="ARBA" id="ARBA00023136"/>
    </source>
</evidence>
<organism evidence="15 16">
    <name type="scientific">Bowmanella pacifica</name>
    <dbReference type="NCBI Taxonomy" id="502051"/>
    <lineage>
        <taxon>Bacteria</taxon>
        <taxon>Pseudomonadati</taxon>
        <taxon>Pseudomonadota</taxon>
        <taxon>Gammaproteobacteria</taxon>
        <taxon>Alteromonadales</taxon>
        <taxon>Alteromonadaceae</taxon>
        <taxon>Bowmanella</taxon>
    </lineage>
</organism>
<dbReference type="InterPro" id="IPR006136">
    <property type="entry name" value="FlhB"/>
</dbReference>
<gene>
    <name evidence="13 15" type="primary">flhB</name>
    <name evidence="15" type="ORF">GCM10010982_20410</name>
</gene>
<dbReference type="GO" id="GO:0009306">
    <property type="term" value="P:protein secretion"/>
    <property type="evidence" value="ECO:0007669"/>
    <property type="project" value="InterPro"/>
</dbReference>
<comment type="similarity">
    <text evidence="2 13">Belongs to the type III secretion exporter family.</text>
</comment>
<dbReference type="GO" id="GO:0044780">
    <property type="term" value="P:bacterial-type flagellum assembly"/>
    <property type="evidence" value="ECO:0007669"/>
    <property type="project" value="InterPro"/>
</dbReference>
<evidence type="ECO:0000256" key="11">
    <source>
        <dbReference type="ARBA" id="ARBA00023225"/>
    </source>
</evidence>
<sequence>MSQDSAQERTEQPTEKRLKKARKDGQIARSKELNTVVLLMLSLAGLLWFAELLMTFFIRLMRQTMQLDHSLLTNGKLMQTSMGNALLDMLANLAPLLTVSFVAMWVVGSMPGGFIFSRELLAFKGGNLNPIKGLGRMFGSNSLVELLKSIVKVTLLGACLYGFLTQLWTRLLGLQHQALPAAIQDGLGLVFLALMITVTLLLLVAAIDVPFQQHKIMSKIKMTRQEVKEERKSSDGSPEIKNRIRQIQYQMANRRIEERVPKADVIVTNPTHFAVAIRYSEGKAKAPYVVAKGADDMALRIREVAKKHNKEVLEIPPLARAIYHSTRVDQEVPAGLYTAVAYVLTYVMQLKAYRAGRGHLPAPIPELDIPANLIKH</sequence>
<dbReference type="InterPro" id="IPR006135">
    <property type="entry name" value="T3SS_substrate_exporter"/>
</dbReference>
<evidence type="ECO:0000256" key="2">
    <source>
        <dbReference type="ARBA" id="ARBA00010690"/>
    </source>
</evidence>
<comment type="subcellular location">
    <subcellularLocation>
        <location evidence="1">Cell membrane</location>
        <topology evidence="1">Multi-pass membrane protein</topology>
    </subcellularLocation>
</comment>
<dbReference type="AlphaFoldDB" id="A0A917YXK5"/>
<keyword evidence="10 13" id="KW-0472">Membrane</keyword>
<dbReference type="PANTHER" id="PTHR30531">
    <property type="entry name" value="FLAGELLAR BIOSYNTHETIC PROTEIN FLHB"/>
    <property type="match status" value="1"/>
</dbReference>
<evidence type="ECO:0000256" key="12">
    <source>
        <dbReference type="ARBA" id="ARBA00025078"/>
    </source>
</evidence>
<dbReference type="FunFam" id="3.40.1690.10:FF:000001">
    <property type="entry name" value="Flagellar biosynthetic protein FlhB"/>
    <property type="match status" value="1"/>
</dbReference>
<keyword evidence="5 13" id="KW-1003">Cell membrane</keyword>
<keyword evidence="9 13" id="KW-1133">Transmembrane helix</keyword>
<keyword evidence="7 13" id="KW-1005">Bacterial flagellum biogenesis</keyword>
<reference evidence="15" key="2">
    <citation type="submission" date="2020-09" db="EMBL/GenBank/DDBJ databases">
        <authorList>
            <person name="Sun Q."/>
            <person name="Zhou Y."/>
        </authorList>
    </citation>
    <scope>NUCLEOTIDE SEQUENCE</scope>
    <source>
        <strain evidence="15">CGMCC 1.7086</strain>
    </source>
</reference>
<keyword evidence="15" id="KW-0282">Flagellum</keyword>
<evidence type="ECO:0000256" key="9">
    <source>
        <dbReference type="ARBA" id="ARBA00022989"/>
    </source>
</evidence>
<evidence type="ECO:0000256" key="14">
    <source>
        <dbReference type="SAM" id="MobiDB-lite"/>
    </source>
</evidence>
<keyword evidence="16" id="KW-1185">Reference proteome</keyword>
<dbReference type="Gene3D" id="3.40.1690.10">
    <property type="entry name" value="secretion proteins EscU"/>
    <property type="match status" value="1"/>
</dbReference>
<feature type="compositionally biased region" description="Basic and acidic residues" evidence="14">
    <location>
        <begin position="1"/>
        <end position="16"/>
    </location>
</feature>
<dbReference type="NCBIfam" id="TIGR00328">
    <property type="entry name" value="flhB"/>
    <property type="match status" value="1"/>
</dbReference>
<comment type="caution">
    <text evidence="15">The sequence shown here is derived from an EMBL/GenBank/DDBJ whole genome shotgun (WGS) entry which is preliminary data.</text>
</comment>
<evidence type="ECO:0000256" key="4">
    <source>
        <dbReference type="ARBA" id="ARBA00022448"/>
    </source>
</evidence>
<evidence type="ECO:0000256" key="6">
    <source>
        <dbReference type="ARBA" id="ARBA00022692"/>
    </source>
</evidence>
<evidence type="ECO:0000256" key="8">
    <source>
        <dbReference type="ARBA" id="ARBA00022927"/>
    </source>
</evidence>
<keyword evidence="8 13" id="KW-0653">Protein transport</keyword>
<evidence type="ECO:0000256" key="5">
    <source>
        <dbReference type="ARBA" id="ARBA00022475"/>
    </source>
</evidence>
<proteinExistence type="inferred from homology"/>
<protein>
    <recommendedName>
        <fullName evidence="3 13">Flagellar biosynthetic protein FlhB</fullName>
    </recommendedName>
</protein>
<feature type="transmembrane region" description="Helical" evidence="13">
    <location>
        <begin position="93"/>
        <end position="116"/>
    </location>
</feature>
<keyword evidence="15" id="KW-0966">Cell projection</keyword>
<feature type="transmembrane region" description="Helical" evidence="13">
    <location>
        <begin position="36"/>
        <end position="58"/>
    </location>
</feature>
<feature type="transmembrane region" description="Helical" evidence="13">
    <location>
        <begin position="146"/>
        <end position="168"/>
    </location>
</feature>
<accession>A0A917YXK5</accession>
<name>A0A917YXK5_9ALTE</name>
<dbReference type="RefSeq" id="WP_188694290.1">
    <property type="nucleotide sequence ID" value="NZ_BMLS01000003.1"/>
</dbReference>
<keyword evidence="15" id="KW-0969">Cilium</keyword>
<evidence type="ECO:0000256" key="13">
    <source>
        <dbReference type="RuleBase" id="RU364091"/>
    </source>
</evidence>
<dbReference type="PRINTS" id="PR00950">
    <property type="entry name" value="TYPE3IMSPROT"/>
</dbReference>
<comment type="function">
    <text evidence="12 13">Required for formation of the rod structure in the basal body of the flagellar apparatus. Together with FliI and FliH, may constitute the export apparatus of flagellin.</text>
</comment>
<keyword evidence="11 13" id="KW-1006">Bacterial flagellum protein export</keyword>
<dbReference type="GO" id="GO:0005886">
    <property type="term" value="C:plasma membrane"/>
    <property type="evidence" value="ECO:0007669"/>
    <property type="project" value="UniProtKB-SubCell"/>
</dbReference>
<keyword evidence="6 13" id="KW-0812">Transmembrane</keyword>
<feature type="region of interest" description="Disordered" evidence="14">
    <location>
        <begin position="1"/>
        <end position="24"/>
    </location>
</feature>
<evidence type="ECO:0000256" key="1">
    <source>
        <dbReference type="ARBA" id="ARBA00004651"/>
    </source>
</evidence>
<evidence type="ECO:0000256" key="3">
    <source>
        <dbReference type="ARBA" id="ARBA00021622"/>
    </source>
</evidence>